<dbReference type="SFLD" id="SFLDG01135">
    <property type="entry name" value="C1.5.6:_HAD__Beta-PGM__Phospha"/>
    <property type="match status" value="1"/>
</dbReference>
<organism evidence="1">
    <name type="scientific">Gulosibacter sediminis</name>
    <dbReference type="NCBI Taxonomy" id="1729695"/>
    <lineage>
        <taxon>Bacteria</taxon>
        <taxon>Bacillati</taxon>
        <taxon>Actinomycetota</taxon>
        <taxon>Actinomycetes</taxon>
        <taxon>Micrococcales</taxon>
        <taxon>Microbacteriaceae</taxon>
        <taxon>Gulosibacter</taxon>
    </lineage>
</organism>
<dbReference type="SFLD" id="SFLDG01129">
    <property type="entry name" value="C1.5:_HAD__Beta-PGM__Phosphata"/>
    <property type="match status" value="1"/>
</dbReference>
<dbReference type="PRINTS" id="PR00413">
    <property type="entry name" value="HADHALOGNASE"/>
</dbReference>
<dbReference type="InterPro" id="IPR023214">
    <property type="entry name" value="HAD_sf"/>
</dbReference>
<dbReference type="CDD" id="cd07505">
    <property type="entry name" value="HAD_BPGM-like"/>
    <property type="match status" value="1"/>
</dbReference>
<dbReference type="Pfam" id="PF00702">
    <property type="entry name" value="Hydrolase"/>
    <property type="match status" value="1"/>
</dbReference>
<dbReference type="NCBIfam" id="TIGR01549">
    <property type="entry name" value="HAD-SF-IA-v1"/>
    <property type="match status" value="1"/>
</dbReference>
<sequence length="228" mass="24880">MSERAPAAVLWDMDGTLADTEPHWIRAQSALLTRRGLPELTRQQEIDLVGASSEQVVTLFQSLGVIDDFEEIVDEVFADVCDSVADNIQWRPGAVELLADLNRHGVRTALVTNSNRALADAVLRHLPGCEFTLTVTSSDVRPGKPEPDPFYYAAEKLGVAATDCVVIEDSMNGIRGALAADCVTIAVPHGVEIPPSPEYILRESLVGLDWPQVRALYTTFRTRGVPTE</sequence>
<name>A0ABY4N028_9MICO</name>
<gene>
    <name evidence="1" type="ORF">M3M28_06315</name>
</gene>
<evidence type="ECO:0000313" key="1">
    <source>
        <dbReference type="EMBL" id="UQN16052.1"/>
    </source>
</evidence>
<dbReference type="PANTHER" id="PTHR18901:SF38">
    <property type="entry name" value="PSEUDOURIDINE-5'-PHOSPHATASE"/>
    <property type="match status" value="1"/>
</dbReference>
<dbReference type="SFLD" id="SFLDS00003">
    <property type="entry name" value="Haloacid_Dehalogenase"/>
    <property type="match status" value="1"/>
</dbReference>
<dbReference type="SUPFAM" id="SSF56784">
    <property type="entry name" value="HAD-like"/>
    <property type="match status" value="1"/>
</dbReference>
<protein>
    <submittedName>
        <fullName evidence="1">HAD family phosphatase</fullName>
    </submittedName>
</protein>
<proteinExistence type="predicted"/>
<dbReference type="InterPro" id="IPR023198">
    <property type="entry name" value="PGP-like_dom2"/>
</dbReference>
<dbReference type="NCBIfam" id="TIGR01509">
    <property type="entry name" value="HAD-SF-IA-v3"/>
    <property type="match status" value="1"/>
</dbReference>
<dbReference type="InterPro" id="IPR006439">
    <property type="entry name" value="HAD-SF_hydro_IA"/>
</dbReference>
<dbReference type="PANTHER" id="PTHR18901">
    <property type="entry name" value="2-DEOXYGLUCOSE-6-PHOSPHATE PHOSPHATASE 2"/>
    <property type="match status" value="1"/>
</dbReference>
<dbReference type="Gene3D" id="3.40.50.1000">
    <property type="entry name" value="HAD superfamily/HAD-like"/>
    <property type="match status" value="1"/>
</dbReference>
<dbReference type="InterPro" id="IPR036412">
    <property type="entry name" value="HAD-like_sf"/>
</dbReference>
<accession>A0ABY4N028</accession>
<dbReference type="Gene3D" id="1.10.150.240">
    <property type="entry name" value="Putative phosphatase, domain 2"/>
    <property type="match status" value="1"/>
</dbReference>
<dbReference type="EMBL" id="CP097160">
    <property type="protein sequence ID" value="UQN16052.1"/>
    <property type="molecule type" value="Genomic_DNA"/>
</dbReference>
<reference evidence="1" key="1">
    <citation type="submission" date="2022-05" db="EMBL/GenBank/DDBJ databases">
        <title>Complete genome sequence of toluene-degrading Gulosibacter sediminis strain ACHW.36C.</title>
        <authorList>
            <person name="Wai A.C."/>
            <person name="Lai G.K."/>
            <person name="Griffin S.D."/>
            <person name="Leung F.C."/>
        </authorList>
    </citation>
    <scope>NUCLEOTIDE SEQUENCE [LARGE SCALE GENOMIC DNA]</scope>
    <source>
        <strain evidence="1">ACHW.36C</strain>
    </source>
</reference>